<proteinExistence type="predicted"/>
<keyword evidence="2" id="KW-1185">Reference proteome</keyword>
<comment type="caution">
    <text evidence="1">The sequence shown here is derived from an EMBL/GenBank/DDBJ whole genome shotgun (WGS) entry which is preliminary data.</text>
</comment>
<evidence type="ECO:0000313" key="1">
    <source>
        <dbReference type="EMBL" id="CAH6723343.1"/>
    </source>
</evidence>
<gene>
    <name evidence="1" type="ORF">CLIB1444_14S01948</name>
</gene>
<protein>
    <submittedName>
        <fullName evidence="1">Uncharacterized protein</fullName>
    </submittedName>
</protein>
<reference evidence="1" key="1">
    <citation type="submission" date="2022-06" db="EMBL/GenBank/DDBJ databases">
        <authorList>
            <person name="Legras J.-L."/>
            <person name="Devillers H."/>
            <person name="Grondin C."/>
        </authorList>
    </citation>
    <scope>NUCLEOTIDE SEQUENCE</scope>
    <source>
        <strain evidence="1">CLIB 1444</strain>
    </source>
</reference>
<organism evidence="1 2">
    <name type="scientific">[Candida] jaroonii</name>
    <dbReference type="NCBI Taxonomy" id="467808"/>
    <lineage>
        <taxon>Eukaryota</taxon>
        <taxon>Fungi</taxon>
        <taxon>Dikarya</taxon>
        <taxon>Ascomycota</taxon>
        <taxon>Saccharomycotina</taxon>
        <taxon>Pichiomycetes</taxon>
        <taxon>Debaryomycetaceae</taxon>
        <taxon>Yamadazyma</taxon>
    </lineage>
</organism>
<sequence>MGFIIEDFGIAASVFLGLYVIYNINCLVIIYHKSWKSSYSLLLFYGMVRMGGQISGVGFSIAGYTQYNWLIAYLIMSAEGYFLLVLGNLYFLIDEQFIAWGESPLKKPLFKFSIWNRPTFRSLFHFSLLPANTFIVVSNTLLQGLSGDELKTDPQAKLSNLLRIIGQTMFLASSLLVGFFTLRSYFKGIKTKTMVVLICIIPILSVRGVYGILACKIDDMNYFNVDNYIDPSLGERMTIYEYVLSTTMEYLTASLLLNIYWVKKRFNEPHLSDLRVTADVESIPMESIDHQSKREVL</sequence>
<name>A0ACA9YFK7_9ASCO</name>
<dbReference type="EMBL" id="CALSDN010000014">
    <property type="protein sequence ID" value="CAH6723343.1"/>
    <property type="molecule type" value="Genomic_DNA"/>
</dbReference>
<evidence type="ECO:0000313" key="2">
    <source>
        <dbReference type="Proteomes" id="UP001152531"/>
    </source>
</evidence>
<accession>A0ACA9YFK7</accession>
<dbReference type="Proteomes" id="UP001152531">
    <property type="component" value="Unassembled WGS sequence"/>
</dbReference>